<dbReference type="EMBL" id="LR796502">
    <property type="protein sequence ID" value="CAB4148410.1"/>
    <property type="molecule type" value="Genomic_DNA"/>
</dbReference>
<sequence length="149" mass="16406">MALEKRISELTAKSGIIEDTDLLVISDYNGATYDTKKVTGAQLKPYKNYLANITQVTTGDPNINASYSDLSGNLTFTRNATGTYYITNSVAEFTAFKTLVFHTSGLTPFVRFQYQVSSTTLIILYTYNSSDVLTDGLLNASSLEIKIIK</sequence>
<name>A0A6J5MTX1_9CAUD</name>
<evidence type="ECO:0000313" key="1">
    <source>
        <dbReference type="EMBL" id="CAB4148410.1"/>
    </source>
</evidence>
<reference evidence="1" key="1">
    <citation type="submission" date="2020-04" db="EMBL/GenBank/DDBJ databases">
        <authorList>
            <person name="Chiriac C."/>
            <person name="Salcher M."/>
            <person name="Ghai R."/>
            <person name="Kavagutti S V."/>
        </authorList>
    </citation>
    <scope>NUCLEOTIDE SEQUENCE</scope>
</reference>
<protein>
    <submittedName>
        <fullName evidence="1">Uncharacterized protein</fullName>
    </submittedName>
</protein>
<gene>
    <name evidence="1" type="ORF">UFOVP523_1</name>
</gene>
<accession>A0A6J5MTX1</accession>
<proteinExistence type="predicted"/>
<organism evidence="1">
    <name type="scientific">uncultured Caudovirales phage</name>
    <dbReference type="NCBI Taxonomy" id="2100421"/>
    <lineage>
        <taxon>Viruses</taxon>
        <taxon>Duplodnaviria</taxon>
        <taxon>Heunggongvirae</taxon>
        <taxon>Uroviricota</taxon>
        <taxon>Caudoviricetes</taxon>
        <taxon>Peduoviridae</taxon>
        <taxon>Maltschvirus</taxon>
        <taxon>Maltschvirus maltsch</taxon>
    </lineage>
</organism>